<keyword evidence="4 6" id="KW-0732">Signal</keyword>
<evidence type="ECO:0000256" key="6">
    <source>
        <dbReference type="SAM" id="SignalP"/>
    </source>
</evidence>
<dbReference type="NCBIfam" id="TIGR01096">
    <property type="entry name" value="3A0103s03R"/>
    <property type="match status" value="1"/>
</dbReference>
<feature type="chain" id="PRO_5046703957" evidence="6">
    <location>
        <begin position="20"/>
        <end position="267"/>
    </location>
</feature>
<evidence type="ECO:0000256" key="2">
    <source>
        <dbReference type="ARBA" id="ARBA00010333"/>
    </source>
</evidence>
<dbReference type="Proteomes" id="UP001082899">
    <property type="component" value="Unassembled WGS sequence"/>
</dbReference>
<evidence type="ECO:0000256" key="3">
    <source>
        <dbReference type="ARBA" id="ARBA00022448"/>
    </source>
</evidence>
<accession>A0ABT3ZLU2</accession>
<keyword evidence="5" id="KW-0574">Periplasm</keyword>
<reference evidence="8" key="1">
    <citation type="submission" date="2022-11" db="EMBL/GenBank/DDBJ databases">
        <title>Robbsia betulipollinis sp. nov., isolated from pollen of birch (Betula pendula).</title>
        <authorList>
            <person name="Shi H."/>
            <person name="Ambika Manirajan B."/>
            <person name="Ratering S."/>
            <person name="Geissler-Plaum R."/>
            <person name="Schnell S."/>
        </authorList>
    </citation>
    <scope>NUCLEOTIDE SEQUENCE</scope>
    <source>
        <strain evidence="8">Bb-Pol-6</strain>
    </source>
</reference>
<dbReference type="CDD" id="cd13703">
    <property type="entry name" value="PBP2_HisJ_LAO"/>
    <property type="match status" value="1"/>
</dbReference>
<evidence type="ECO:0000313" key="9">
    <source>
        <dbReference type="Proteomes" id="UP001082899"/>
    </source>
</evidence>
<proteinExistence type="inferred from homology"/>
<dbReference type="Gene3D" id="3.40.190.10">
    <property type="entry name" value="Periplasmic binding protein-like II"/>
    <property type="match status" value="2"/>
</dbReference>
<dbReference type="PROSITE" id="PS51257">
    <property type="entry name" value="PROKAR_LIPOPROTEIN"/>
    <property type="match status" value="1"/>
</dbReference>
<comment type="subcellular location">
    <subcellularLocation>
        <location evidence="1">Periplasm</location>
    </subcellularLocation>
</comment>
<dbReference type="EMBL" id="JAPMXC010000001">
    <property type="protein sequence ID" value="MCY0387490.1"/>
    <property type="molecule type" value="Genomic_DNA"/>
</dbReference>
<feature type="signal peptide" evidence="6">
    <location>
        <begin position="1"/>
        <end position="19"/>
    </location>
</feature>
<evidence type="ECO:0000256" key="4">
    <source>
        <dbReference type="ARBA" id="ARBA00022729"/>
    </source>
</evidence>
<keyword evidence="3" id="KW-0813">Transport</keyword>
<evidence type="ECO:0000313" key="8">
    <source>
        <dbReference type="EMBL" id="MCY0387490.1"/>
    </source>
</evidence>
<evidence type="ECO:0000256" key="1">
    <source>
        <dbReference type="ARBA" id="ARBA00004418"/>
    </source>
</evidence>
<dbReference type="PANTHER" id="PTHR35936:SF13">
    <property type="entry name" value="HISTIDINE-BINDING PERIPLASMIC PROTEIN"/>
    <property type="match status" value="1"/>
</dbReference>
<dbReference type="InterPro" id="IPR005768">
    <property type="entry name" value="Lys_Arg_Orn-bd"/>
</dbReference>
<sequence length="267" mass="28848">MKKMTAVCLLAATAWLACAPMGPISAAQAKDAATLRFGTDASYPPFESKAPDGSLMGFDIDIGNELCRRLNVKCVWTENAFDGMIPALKARKFDAVLSTFAMTPKRAEQIAFTHKVFHVPTRMVAKKGSGLLPSAASLTGKTVGVEQGTIQETYAKVHWGAQGVRVLSYQNQDQVYADLVAGRLDASLQNAVQAERGFLRTPQGKPYELAGPALVDKAIFGNGTGIGLRKEDTELKTKLDAALDAMRQDGTYQKLAAKYFDFDVYGD</sequence>
<organism evidence="8 9">
    <name type="scientific">Robbsia betulipollinis</name>
    <dbReference type="NCBI Taxonomy" id="2981849"/>
    <lineage>
        <taxon>Bacteria</taxon>
        <taxon>Pseudomonadati</taxon>
        <taxon>Pseudomonadota</taxon>
        <taxon>Betaproteobacteria</taxon>
        <taxon>Burkholderiales</taxon>
        <taxon>Burkholderiaceae</taxon>
        <taxon>Robbsia</taxon>
    </lineage>
</organism>
<name>A0ABT3ZLU2_9BURK</name>
<evidence type="ECO:0000259" key="7">
    <source>
        <dbReference type="SMART" id="SM00062"/>
    </source>
</evidence>
<dbReference type="SUPFAM" id="SSF53850">
    <property type="entry name" value="Periplasmic binding protein-like II"/>
    <property type="match status" value="1"/>
</dbReference>
<dbReference type="InterPro" id="IPR001638">
    <property type="entry name" value="Solute-binding_3/MltF_N"/>
</dbReference>
<keyword evidence="9" id="KW-1185">Reference proteome</keyword>
<comment type="caution">
    <text evidence="8">The sequence shown here is derived from an EMBL/GenBank/DDBJ whole genome shotgun (WGS) entry which is preliminary data.</text>
</comment>
<feature type="domain" description="Solute-binding protein family 3/N-terminal" evidence="7">
    <location>
        <begin position="34"/>
        <end position="263"/>
    </location>
</feature>
<dbReference type="Pfam" id="PF00497">
    <property type="entry name" value="SBP_bac_3"/>
    <property type="match status" value="1"/>
</dbReference>
<dbReference type="PANTHER" id="PTHR35936">
    <property type="entry name" value="MEMBRANE-BOUND LYTIC MUREIN TRANSGLYCOSYLASE F"/>
    <property type="match status" value="1"/>
</dbReference>
<dbReference type="SMART" id="SM00062">
    <property type="entry name" value="PBPb"/>
    <property type="match status" value="1"/>
</dbReference>
<evidence type="ECO:0000256" key="5">
    <source>
        <dbReference type="ARBA" id="ARBA00022764"/>
    </source>
</evidence>
<protein>
    <submittedName>
        <fullName evidence="8">ABC transporter substrate-binding protein</fullName>
    </submittedName>
</protein>
<gene>
    <name evidence="8" type="ORF">OVY01_09630</name>
</gene>
<comment type="similarity">
    <text evidence="2">Belongs to the bacterial solute-binding protein 3 family.</text>
</comment>
<dbReference type="RefSeq" id="WP_267847228.1">
    <property type="nucleotide sequence ID" value="NZ_JAPMXC010000001.1"/>
</dbReference>